<dbReference type="SUPFAM" id="SSF47336">
    <property type="entry name" value="ACP-like"/>
    <property type="match status" value="1"/>
</dbReference>
<proteinExistence type="predicted"/>
<name>A0ABQ3KE07_9PSEU</name>
<evidence type="ECO:0000313" key="3">
    <source>
        <dbReference type="Proteomes" id="UP000649955"/>
    </source>
</evidence>
<dbReference type="Gene3D" id="1.10.1200.10">
    <property type="entry name" value="ACP-like"/>
    <property type="match status" value="1"/>
</dbReference>
<evidence type="ECO:0000313" key="2">
    <source>
        <dbReference type="EMBL" id="GHG14377.1"/>
    </source>
</evidence>
<reference evidence="3" key="1">
    <citation type="journal article" date="2019" name="Int. J. Syst. Evol. Microbiol.">
        <title>The Global Catalogue of Microorganisms (GCM) 10K type strain sequencing project: providing services to taxonomists for standard genome sequencing and annotation.</title>
        <authorList>
            <consortium name="The Broad Institute Genomics Platform"/>
            <consortium name="The Broad Institute Genome Sequencing Center for Infectious Disease"/>
            <person name="Wu L."/>
            <person name="Ma J."/>
        </authorList>
    </citation>
    <scope>NUCLEOTIDE SEQUENCE [LARGE SCALE GENOMIC DNA]</scope>
    <source>
        <strain evidence="3">CGMCC 4.7680</strain>
    </source>
</reference>
<dbReference type="RefSeq" id="WP_191311288.1">
    <property type="nucleotide sequence ID" value="NZ_BNAW01000013.1"/>
</dbReference>
<gene>
    <name evidence="2" type="ORF">GCM10017567_35230</name>
</gene>
<organism evidence="2 3">
    <name type="scientific">Amycolatopsis bullii</name>
    <dbReference type="NCBI Taxonomy" id="941987"/>
    <lineage>
        <taxon>Bacteria</taxon>
        <taxon>Bacillati</taxon>
        <taxon>Actinomycetota</taxon>
        <taxon>Actinomycetes</taxon>
        <taxon>Pseudonocardiales</taxon>
        <taxon>Pseudonocardiaceae</taxon>
        <taxon>Amycolatopsis</taxon>
    </lineage>
</organism>
<dbReference type="InterPro" id="IPR009081">
    <property type="entry name" value="PP-bd_ACP"/>
</dbReference>
<feature type="domain" description="Carrier" evidence="1">
    <location>
        <begin position="1"/>
        <end position="79"/>
    </location>
</feature>
<sequence>MAPHELHAIVVDTVAAVLAIDSESVGDSLAALPTFDSFSMIEIAERLEQRLGVELDAHDLTPANLGHVTRLCRLFERTAAAANT</sequence>
<dbReference type="Pfam" id="PF00550">
    <property type="entry name" value="PP-binding"/>
    <property type="match status" value="1"/>
</dbReference>
<accession>A0ABQ3KE07</accession>
<dbReference type="EMBL" id="BNAW01000013">
    <property type="protein sequence ID" value="GHG14377.1"/>
    <property type="molecule type" value="Genomic_DNA"/>
</dbReference>
<comment type="caution">
    <text evidence="2">The sequence shown here is derived from an EMBL/GenBank/DDBJ whole genome shotgun (WGS) entry which is preliminary data.</text>
</comment>
<dbReference type="PROSITE" id="PS50075">
    <property type="entry name" value="CARRIER"/>
    <property type="match status" value="1"/>
</dbReference>
<dbReference type="InterPro" id="IPR036736">
    <property type="entry name" value="ACP-like_sf"/>
</dbReference>
<keyword evidence="3" id="KW-1185">Reference proteome</keyword>
<protein>
    <recommendedName>
        <fullName evidence="1">Carrier domain-containing protein</fullName>
    </recommendedName>
</protein>
<dbReference type="Proteomes" id="UP000649955">
    <property type="component" value="Unassembled WGS sequence"/>
</dbReference>
<evidence type="ECO:0000259" key="1">
    <source>
        <dbReference type="PROSITE" id="PS50075"/>
    </source>
</evidence>